<evidence type="ECO:0000313" key="2">
    <source>
        <dbReference type="Proteomes" id="UP000030748"/>
    </source>
</evidence>
<sequence>LCGAEYVSVYMTRFSAHEKAALKERQMETLKSALGIDEPSDTCL</sequence>
<reference evidence="1 2" key="1">
    <citation type="journal article" date="2013" name="Proc. Natl. Acad. Sci. U.S.A.">
        <title>Fine-scale variation in meiotic recombination in Mimulus inferred from population shotgun sequencing.</title>
        <authorList>
            <person name="Hellsten U."/>
            <person name="Wright K.M."/>
            <person name="Jenkins J."/>
            <person name="Shu S."/>
            <person name="Yuan Y."/>
            <person name="Wessler S.R."/>
            <person name="Schmutz J."/>
            <person name="Willis J.H."/>
            <person name="Rokhsar D.S."/>
        </authorList>
    </citation>
    <scope>NUCLEOTIDE SEQUENCE [LARGE SCALE GENOMIC DNA]</scope>
    <source>
        <strain evidence="2">cv. DUN x IM62</strain>
    </source>
</reference>
<gene>
    <name evidence="1" type="ORF">MIMGU_mgv1a0233652mg</name>
</gene>
<dbReference type="EMBL" id="KI631057">
    <property type="protein sequence ID" value="EYU30465.1"/>
    <property type="molecule type" value="Genomic_DNA"/>
</dbReference>
<organism evidence="1 2">
    <name type="scientific">Erythranthe guttata</name>
    <name type="common">Yellow monkey flower</name>
    <name type="synonym">Mimulus guttatus</name>
    <dbReference type="NCBI Taxonomy" id="4155"/>
    <lineage>
        <taxon>Eukaryota</taxon>
        <taxon>Viridiplantae</taxon>
        <taxon>Streptophyta</taxon>
        <taxon>Embryophyta</taxon>
        <taxon>Tracheophyta</taxon>
        <taxon>Spermatophyta</taxon>
        <taxon>Magnoliopsida</taxon>
        <taxon>eudicotyledons</taxon>
        <taxon>Gunneridae</taxon>
        <taxon>Pentapetalae</taxon>
        <taxon>asterids</taxon>
        <taxon>lamiids</taxon>
        <taxon>Lamiales</taxon>
        <taxon>Phrymaceae</taxon>
        <taxon>Erythranthe</taxon>
    </lineage>
</organism>
<accession>A0A022QVF3</accession>
<dbReference type="Proteomes" id="UP000030748">
    <property type="component" value="Unassembled WGS sequence"/>
</dbReference>
<keyword evidence="2" id="KW-1185">Reference proteome</keyword>
<feature type="non-terminal residue" evidence="1">
    <location>
        <position position="1"/>
    </location>
</feature>
<proteinExistence type="predicted"/>
<evidence type="ECO:0000313" key="1">
    <source>
        <dbReference type="EMBL" id="EYU30465.1"/>
    </source>
</evidence>
<protein>
    <submittedName>
        <fullName evidence="1">Uncharacterized protein</fullName>
    </submittedName>
</protein>
<name>A0A022QVF3_ERYGU</name>
<dbReference type="AlphaFoldDB" id="A0A022QVF3"/>